<sequence>MTCPELYRVVYIATVVAAVLWGHTLLGLDAAPEPLSNGVLLPAALRRQLREAEQRDGGGGGNGGGGGGDLPSWVDLGELETAWQADHEANVAAVEALSDRKAARRQRGQGTAAAAAGGGGAGALEASGEGAAQELDLVLYGDSMTQYHRENPEPWQAAFGDLWVGWVVVVVVVVALWRRIVEGGEAPEAPPRVAAFLIGVNNVYKGLEPPAERLGWLLGWANETWPDTQLAVMALLPTTWADVGPTNDEYAELAVRRGIPFVDCSDLLDPTDPSQFGDGIHPVAKGQALVTSCLRAALAPWLGEQPGAAGG</sequence>
<feature type="transmembrane region" description="Helical" evidence="2">
    <location>
        <begin position="9"/>
        <end position="28"/>
    </location>
</feature>
<keyword evidence="2" id="KW-0472">Membrane</keyword>
<dbReference type="Proteomes" id="UP000239649">
    <property type="component" value="Unassembled WGS sequence"/>
</dbReference>
<reference evidence="4 5" key="1">
    <citation type="journal article" date="2018" name="Plant J.">
        <title>Genome sequences of Chlorella sorokiniana UTEX 1602 and Micractinium conductrix SAG 241.80: implications to maltose excretion by a green alga.</title>
        <authorList>
            <person name="Arriola M.B."/>
            <person name="Velmurugan N."/>
            <person name="Zhang Y."/>
            <person name="Plunkett M.H."/>
            <person name="Hondzo H."/>
            <person name="Barney B.M."/>
        </authorList>
    </citation>
    <scope>NUCLEOTIDE SEQUENCE [LARGE SCALE GENOMIC DNA]</scope>
    <source>
        <strain evidence="4 5">SAG 241.80</strain>
    </source>
</reference>
<comment type="caution">
    <text evidence="4">The sequence shown here is derived from an EMBL/GenBank/DDBJ whole genome shotgun (WGS) entry which is preliminary data.</text>
</comment>
<dbReference type="InterPro" id="IPR013830">
    <property type="entry name" value="SGNH_hydro"/>
</dbReference>
<keyword evidence="2" id="KW-1133">Transmembrane helix</keyword>
<dbReference type="SUPFAM" id="SSF52266">
    <property type="entry name" value="SGNH hydrolase"/>
    <property type="match status" value="1"/>
</dbReference>
<gene>
    <name evidence="4" type="ORF">C2E20_2453</name>
</gene>
<proteinExistence type="predicted"/>
<organism evidence="4 5">
    <name type="scientific">Micractinium conductrix</name>
    <dbReference type="NCBI Taxonomy" id="554055"/>
    <lineage>
        <taxon>Eukaryota</taxon>
        <taxon>Viridiplantae</taxon>
        <taxon>Chlorophyta</taxon>
        <taxon>core chlorophytes</taxon>
        <taxon>Trebouxiophyceae</taxon>
        <taxon>Chlorellales</taxon>
        <taxon>Chlorellaceae</taxon>
        <taxon>Chlorella clade</taxon>
        <taxon>Micractinium</taxon>
    </lineage>
</organism>
<dbReference type="Pfam" id="PF13472">
    <property type="entry name" value="Lipase_GDSL_2"/>
    <property type="match status" value="1"/>
</dbReference>
<accession>A0A2P6VKR4</accession>
<name>A0A2P6VKR4_9CHLO</name>
<evidence type="ECO:0000259" key="3">
    <source>
        <dbReference type="Pfam" id="PF13472"/>
    </source>
</evidence>
<protein>
    <recommendedName>
        <fullName evidence="3">SGNH hydrolase-type esterase domain-containing protein</fullName>
    </recommendedName>
</protein>
<dbReference type="AlphaFoldDB" id="A0A2P6VKR4"/>
<evidence type="ECO:0000256" key="2">
    <source>
        <dbReference type="SAM" id="Phobius"/>
    </source>
</evidence>
<dbReference type="OrthoDB" id="514734at2759"/>
<feature type="region of interest" description="Disordered" evidence="1">
    <location>
        <begin position="51"/>
        <end position="70"/>
    </location>
</feature>
<evidence type="ECO:0000313" key="5">
    <source>
        <dbReference type="Proteomes" id="UP000239649"/>
    </source>
</evidence>
<keyword evidence="2" id="KW-0812">Transmembrane</keyword>
<evidence type="ECO:0000256" key="1">
    <source>
        <dbReference type="SAM" id="MobiDB-lite"/>
    </source>
</evidence>
<dbReference type="InterPro" id="IPR036514">
    <property type="entry name" value="SGNH_hydro_sf"/>
</dbReference>
<feature type="domain" description="SGNH hydrolase-type esterase" evidence="3">
    <location>
        <begin position="140"/>
        <end position="289"/>
    </location>
</feature>
<dbReference type="EMBL" id="LHPF02000004">
    <property type="protein sequence ID" value="PSC74692.1"/>
    <property type="molecule type" value="Genomic_DNA"/>
</dbReference>
<feature type="compositionally biased region" description="Gly residues" evidence="1">
    <location>
        <begin position="57"/>
        <end position="69"/>
    </location>
</feature>
<evidence type="ECO:0000313" key="4">
    <source>
        <dbReference type="EMBL" id="PSC74692.1"/>
    </source>
</evidence>
<keyword evidence="5" id="KW-1185">Reference proteome</keyword>
<dbReference type="Gene3D" id="3.40.50.1110">
    <property type="entry name" value="SGNH hydrolase"/>
    <property type="match status" value="1"/>
</dbReference>